<organism evidence="1 2">
    <name type="scientific">Eiseniibacteriota bacterium</name>
    <dbReference type="NCBI Taxonomy" id="2212470"/>
    <lineage>
        <taxon>Bacteria</taxon>
        <taxon>Candidatus Eiseniibacteriota</taxon>
    </lineage>
</organism>
<comment type="caution">
    <text evidence="1">The sequence shown here is derived from an EMBL/GenBank/DDBJ whole genome shotgun (WGS) entry which is preliminary data.</text>
</comment>
<gene>
    <name evidence="1" type="ORF">KC729_04920</name>
</gene>
<accession>A0A956RPQ5</accession>
<dbReference type="AlphaFoldDB" id="A0A956RPQ5"/>
<reference evidence="1" key="1">
    <citation type="submission" date="2020-04" db="EMBL/GenBank/DDBJ databases">
        <authorList>
            <person name="Zhang T."/>
        </authorList>
    </citation>
    <scope>NUCLEOTIDE SEQUENCE</scope>
    <source>
        <strain evidence="1">HKST-UBA01</strain>
    </source>
</reference>
<sequence length="225" mass="24395">MLAAVLLSVAPFAVHGTPNGHGGGTARAADSPLHLLVGTLVGADTTRGAEGLTLTFLPDSTVATTDRDGDFILDWSGAEGILVVESSSPAACMRIPVPHSDEDELDLGRLIRPRPRISGTPTLDFGLHPPDAIPSTATDAPARSWFLMQATFDVRGNILEVARTSDDPPPRELWDAAADWMRNAPWRTPPRARCEDPAFEVILPIAYLWNADAHRWDRDPDNRPR</sequence>
<dbReference type="Proteomes" id="UP000697710">
    <property type="component" value="Unassembled WGS sequence"/>
</dbReference>
<proteinExistence type="predicted"/>
<evidence type="ECO:0000313" key="2">
    <source>
        <dbReference type="Proteomes" id="UP000697710"/>
    </source>
</evidence>
<name>A0A956RPQ5_UNCEI</name>
<protein>
    <submittedName>
        <fullName evidence="1">Uncharacterized protein</fullName>
    </submittedName>
</protein>
<reference evidence="1" key="2">
    <citation type="journal article" date="2021" name="Microbiome">
        <title>Successional dynamics and alternative stable states in a saline activated sludge microbial community over 9 years.</title>
        <authorList>
            <person name="Wang Y."/>
            <person name="Ye J."/>
            <person name="Ju F."/>
            <person name="Liu L."/>
            <person name="Boyd J.A."/>
            <person name="Deng Y."/>
            <person name="Parks D.H."/>
            <person name="Jiang X."/>
            <person name="Yin X."/>
            <person name="Woodcroft B.J."/>
            <person name="Tyson G.W."/>
            <person name="Hugenholtz P."/>
            <person name="Polz M.F."/>
            <person name="Zhang T."/>
        </authorList>
    </citation>
    <scope>NUCLEOTIDE SEQUENCE</scope>
    <source>
        <strain evidence="1">HKST-UBA01</strain>
    </source>
</reference>
<dbReference type="EMBL" id="JAGQHR010000096">
    <property type="protein sequence ID" value="MCA9727004.1"/>
    <property type="molecule type" value="Genomic_DNA"/>
</dbReference>
<evidence type="ECO:0000313" key="1">
    <source>
        <dbReference type="EMBL" id="MCA9727004.1"/>
    </source>
</evidence>